<dbReference type="Proteomes" id="UP001370348">
    <property type="component" value="Chromosome"/>
</dbReference>
<gene>
    <name evidence="1" type="ORF">LZC94_41005</name>
</gene>
<organism evidence="1 2">
    <name type="scientific">Pendulispora albinea</name>
    <dbReference type="NCBI Taxonomy" id="2741071"/>
    <lineage>
        <taxon>Bacteria</taxon>
        <taxon>Pseudomonadati</taxon>
        <taxon>Myxococcota</taxon>
        <taxon>Myxococcia</taxon>
        <taxon>Myxococcales</taxon>
        <taxon>Sorangiineae</taxon>
        <taxon>Pendulisporaceae</taxon>
        <taxon>Pendulispora</taxon>
    </lineage>
</organism>
<sequence length="83" mass="8535">MLFVLGIVALAAIVGAAIAVVVMAGRQAREEQAPSSEPTDFVVPSSRGGYMWRGVDESADDFKARVARDRAAGGNDGKGAGRG</sequence>
<keyword evidence="2" id="KW-1185">Reference proteome</keyword>
<evidence type="ECO:0000313" key="1">
    <source>
        <dbReference type="EMBL" id="WXB14196.1"/>
    </source>
</evidence>
<evidence type="ECO:0000313" key="2">
    <source>
        <dbReference type="Proteomes" id="UP001370348"/>
    </source>
</evidence>
<protein>
    <recommendedName>
        <fullName evidence="3">Secreted protein</fullName>
    </recommendedName>
</protein>
<evidence type="ECO:0008006" key="3">
    <source>
        <dbReference type="Google" id="ProtNLM"/>
    </source>
</evidence>
<accession>A0ABZ2LTE5</accession>
<name>A0ABZ2LTE5_9BACT</name>
<proteinExistence type="predicted"/>
<reference evidence="1 2" key="1">
    <citation type="submission" date="2021-12" db="EMBL/GenBank/DDBJ databases">
        <title>Discovery of the Pendulisporaceae a myxobacterial family with distinct sporulation behavior and unique specialized metabolism.</title>
        <authorList>
            <person name="Garcia R."/>
            <person name="Popoff A."/>
            <person name="Bader C.D."/>
            <person name="Loehr J."/>
            <person name="Walesch S."/>
            <person name="Walt C."/>
            <person name="Boldt J."/>
            <person name="Bunk B."/>
            <person name="Haeckl F.J.F.P.J."/>
            <person name="Gunesch A.P."/>
            <person name="Birkelbach J."/>
            <person name="Nuebel U."/>
            <person name="Pietschmann T."/>
            <person name="Bach T."/>
            <person name="Mueller R."/>
        </authorList>
    </citation>
    <scope>NUCLEOTIDE SEQUENCE [LARGE SCALE GENOMIC DNA]</scope>
    <source>
        <strain evidence="1 2">MSr11954</strain>
    </source>
</reference>
<dbReference type="RefSeq" id="WP_394823814.1">
    <property type="nucleotide sequence ID" value="NZ_CP089984.1"/>
</dbReference>
<dbReference type="EMBL" id="CP089984">
    <property type="protein sequence ID" value="WXB14196.1"/>
    <property type="molecule type" value="Genomic_DNA"/>
</dbReference>